<proteinExistence type="predicted"/>
<protein>
    <submittedName>
        <fullName evidence="1">Uncharacterized protein</fullName>
    </submittedName>
</protein>
<organism evidence="1 2">
    <name type="scientific">Psychrobacillus insolitus</name>
    <dbReference type="NCBI Taxonomy" id="1461"/>
    <lineage>
        <taxon>Bacteria</taxon>
        <taxon>Bacillati</taxon>
        <taxon>Bacillota</taxon>
        <taxon>Bacilli</taxon>
        <taxon>Bacillales</taxon>
        <taxon>Bacillaceae</taxon>
        <taxon>Psychrobacillus</taxon>
    </lineage>
</organism>
<sequence length="46" mass="5397">MKVMMNGTRKEVLIISNQLNWILITISDSNINVHLILDEDDIWNNE</sequence>
<accession>A0A2W7MDD9</accession>
<evidence type="ECO:0000313" key="2">
    <source>
        <dbReference type="Proteomes" id="UP000248646"/>
    </source>
</evidence>
<evidence type="ECO:0000313" key="1">
    <source>
        <dbReference type="EMBL" id="PZX02407.1"/>
    </source>
</evidence>
<name>A0A2W7MDD9_9BACI</name>
<comment type="caution">
    <text evidence="1">The sequence shown here is derived from an EMBL/GenBank/DDBJ whole genome shotgun (WGS) entry which is preliminary data.</text>
</comment>
<dbReference type="AlphaFoldDB" id="A0A2W7MDD9"/>
<reference evidence="1 2" key="1">
    <citation type="submission" date="2018-06" db="EMBL/GenBank/DDBJ databases">
        <title>Genomic Encyclopedia of Type Strains, Phase IV (KMG-IV): sequencing the most valuable type-strain genomes for metagenomic binning, comparative biology and taxonomic classification.</title>
        <authorList>
            <person name="Goeker M."/>
        </authorList>
    </citation>
    <scope>NUCLEOTIDE SEQUENCE [LARGE SCALE GENOMIC DNA]</scope>
    <source>
        <strain evidence="1 2">DSM 5</strain>
    </source>
</reference>
<keyword evidence="2" id="KW-1185">Reference proteome</keyword>
<gene>
    <name evidence="1" type="ORF">C7437_11246</name>
</gene>
<dbReference type="EMBL" id="QKZI01000012">
    <property type="protein sequence ID" value="PZX02407.1"/>
    <property type="molecule type" value="Genomic_DNA"/>
</dbReference>
<dbReference type="Proteomes" id="UP000248646">
    <property type="component" value="Unassembled WGS sequence"/>
</dbReference>